<dbReference type="NCBIfam" id="TIGR04131">
    <property type="entry name" value="Bac_Flav_CTERM"/>
    <property type="match status" value="1"/>
</dbReference>
<dbReference type="Pfam" id="PF13585">
    <property type="entry name" value="CHU_C"/>
    <property type="match status" value="1"/>
</dbReference>
<feature type="region of interest" description="Disordered" evidence="1">
    <location>
        <begin position="193"/>
        <end position="223"/>
    </location>
</feature>
<dbReference type="InterPro" id="IPR028974">
    <property type="entry name" value="TSP_type-3_rpt"/>
</dbReference>
<name>A0ABP6URS5_9FLAO</name>
<dbReference type="EMBL" id="BAABCW010000022">
    <property type="protein sequence ID" value="GAA3519870.1"/>
    <property type="molecule type" value="Genomic_DNA"/>
</dbReference>
<proteinExistence type="predicted"/>
<organism evidence="2 3">
    <name type="scientific">Aquimarina addita</name>
    <dbReference type="NCBI Taxonomy" id="870485"/>
    <lineage>
        <taxon>Bacteria</taxon>
        <taxon>Pseudomonadati</taxon>
        <taxon>Bacteroidota</taxon>
        <taxon>Flavobacteriia</taxon>
        <taxon>Flavobacteriales</taxon>
        <taxon>Flavobacteriaceae</taxon>
        <taxon>Aquimarina</taxon>
    </lineage>
</organism>
<keyword evidence="3" id="KW-1185">Reference proteome</keyword>
<gene>
    <name evidence="2" type="ORF">GCM10022393_37600</name>
</gene>
<comment type="caution">
    <text evidence="2">The sequence shown here is derived from an EMBL/GenBank/DDBJ whole genome shotgun (WGS) entry which is preliminary data.</text>
</comment>
<protein>
    <recommendedName>
        <fullName evidence="4">Gliding motility-associated C-terminal domain-containing protein</fullName>
    </recommendedName>
</protein>
<evidence type="ECO:0000313" key="3">
    <source>
        <dbReference type="Proteomes" id="UP001500459"/>
    </source>
</evidence>
<evidence type="ECO:0000256" key="1">
    <source>
        <dbReference type="SAM" id="MobiDB-lite"/>
    </source>
</evidence>
<dbReference type="Proteomes" id="UP001500459">
    <property type="component" value="Unassembled WGS sequence"/>
</dbReference>
<evidence type="ECO:0000313" key="2">
    <source>
        <dbReference type="EMBL" id="GAA3519870.1"/>
    </source>
</evidence>
<dbReference type="InterPro" id="IPR026341">
    <property type="entry name" value="T9SS_type_B"/>
</dbReference>
<dbReference type="SUPFAM" id="SSF103647">
    <property type="entry name" value="TSP type-3 repeat"/>
    <property type="match status" value="1"/>
</dbReference>
<reference evidence="3" key="1">
    <citation type="journal article" date="2019" name="Int. J. Syst. Evol. Microbiol.">
        <title>The Global Catalogue of Microorganisms (GCM) 10K type strain sequencing project: providing services to taxonomists for standard genome sequencing and annotation.</title>
        <authorList>
            <consortium name="The Broad Institute Genomics Platform"/>
            <consortium name="The Broad Institute Genome Sequencing Center for Infectious Disease"/>
            <person name="Wu L."/>
            <person name="Ma J."/>
        </authorList>
    </citation>
    <scope>NUCLEOTIDE SEQUENCE [LARGE SCALE GENOMIC DNA]</scope>
    <source>
        <strain evidence="3">JCM 17106</strain>
    </source>
</reference>
<sequence>MLFFCQSLFSQSVQLTIKDGAIPALCSGSPIQIQAEVMNPQSGRTYTYNWTNTTNSQFIKSAVGDEGTYVILIDEYALTQTSMIQVEVFGGDATLVQTIEIVVENSPNPGFSSDLLLCNKTGTINLFDSLKGVDIDDTGTWSPPLANGHLGTFVVGTDAVGEYKYLVTGNAPCNDGEAIIEVKECFDNDFDNDGVDNDRDLDDDNDGILDSDENDSCAPSDLTESRPVKDIHFGTGNTFIADENIIGHNFITSWPDDGQYTVANSLTIFNSDSFDIWFMATDINPTPHIDGAGTNEGRYLAVNIKDNFIDEVLYELTDIPIVGNIPYNFRIDIAGLCDRPGVGAGFCEFAPKLDLQIIDQNAPLGSPPIFETTSDIIGVANDDIWRRLELPLTVTANTLLTLRITNQQVGGATNTGNDIGIDNIRFAPLECDFDKDLVPNYLDLDSDNDGIYDIVEAGYGHLDVDGDGMVDGALVRDVDANGVPRAAAGGLTPLTTTTGIPDYLNLDSDNDLCSDANEAYFATDADGGDTGVYGEDPIDFSTIVNQNGLVITAPYTPPADSDMNMVDDYIESGPDQNTNGTSDACDAAQDLDSDDDGILDSIECPLATARDSDQDGILDCFDLDSDNDGIYDVVEVGHSDLDLDNDGIVDGAVSVDGIPIAAGGGFDVIDTDADLLPDYIDIDADADGIQDIIEGQSTNGYIPPSGVDSDMNGVDDIYQGASAIEPVDTDADGSPDYIDNNSDNDCFSDTIEAYDINQDGIADIEVITAMDTDNDGLDEVFDRITLTMTTAKTNPIDGGELPTDLPDNQNPGVDVDFREEYLQITEPLLTMDICEGDVITINLFDQFSLVNNTQGVWTGPSGLTNGSLGTFDPSLHLEGLYTYTLPALGSCPAGIAEVMVNLIPALETQELTLALSNGTFAENNNIIATVDGSGAYEYSLDGGVFQENNVFADVSLGLHTVTVSDIYGCSSISKEIFVIGFPKFFTPNNDGANDFWNVIADEELPDMSIFLFDKYGKLLAQLSPDGKGWDGTYNGRDLPSSDYWFAATLEDGSEAYRGHFSLVR</sequence>
<feature type="compositionally biased region" description="Acidic residues" evidence="1">
    <location>
        <begin position="193"/>
        <end position="215"/>
    </location>
</feature>
<evidence type="ECO:0008006" key="4">
    <source>
        <dbReference type="Google" id="ProtNLM"/>
    </source>
</evidence>
<accession>A0ABP6URS5</accession>